<reference evidence="1 2" key="1">
    <citation type="submission" date="2024-11" db="EMBL/GenBank/DDBJ databases">
        <title>Adaptive evolution of stress response genes in parasites aligns with host niche diversity.</title>
        <authorList>
            <person name="Hahn C."/>
            <person name="Resl P."/>
        </authorList>
    </citation>
    <scope>NUCLEOTIDE SEQUENCE [LARGE SCALE GENOMIC DNA]</scope>
    <source>
        <strain evidence="1">EGGRZ-B1_66</strain>
        <tissue evidence="1">Body</tissue>
    </source>
</reference>
<organism evidence="1 2">
    <name type="scientific">Cichlidogyrus casuarinus</name>
    <dbReference type="NCBI Taxonomy" id="1844966"/>
    <lineage>
        <taxon>Eukaryota</taxon>
        <taxon>Metazoa</taxon>
        <taxon>Spiralia</taxon>
        <taxon>Lophotrochozoa</taxon>
        <taxon>Platyhelminthes</taxon>
        <taxon>Monogenea</taxon>
        <taxon>Monopisthocotylea</taxon>
        <taxon>Dactylogyridea</taxon>
        <taxon>Ancyrocephalidae</taxon>
        <taxon>Cichlidogyrus</taxon>
    </lineage>
</organism>
<name>A0ABD2QD51_9PLAT</name>
<protein>
    <submittedName>
        <fullName evidence="1">Uncharacterized protein</fullName>
    </submittedName>
</protein>
<accession>A0ABD2QD51</accession>
<dbReference type="PANTHER" id="PTHR35069">
    <property type="entry name" value="PROTEIN C9ORF135"/>
    <property type="match status" value="1"/>
</dbReference>
<gene>
    <name evidence="1" type="ORF">Ciccas_003893</name>
</gene>
<dbReference type="Proteomes" id="UP001626550">
    <property type="component" value="Unassembled WGS sequence"/>
</dbReference>
<dbReference type="EMBL" id="JBJKFK010000380">
    <property type="protein sequence ID" value="KAL3317459.1"/>
    <property type="molecule type" value="Genomic_DNA"/>
</dbReference>
<keyword evidence="2" id="KW-1185">Reference proteome</keyword>
<dbReference type="Pfam" id="PF15139">
    <property type="entry name" value="CFAP95"/>
    <property type="match status" value="1"/>
</dbReference>
<dbReference type="AlphaFoldDB" id="A0ABD2QD51"/>
<dbReference type="InterPro" id="IPR027905">
    <property type="entry name" value="CFAP95"/>
</dbReference>
<proteinExistence type="predicted"/>
<evidence type="ECO:0000313" key="2">
    <source>
        <dbReference type="Proteomes" id="UP001626550"/>
    </source>
</evidence>
<sequence>MRYETKGSRLLRSTQTAVYNDKVHTGVWAEARESLPKDYDVLKTDTKTKNMHRSTYDHFSNLVTDYKTSYQVQNESLQQHKSAKKTVPQQVCSLLQTKMSSVPEHSETRSPKWRTIYESDYLFNGAMKPLEPRFPHDNKDFKIKFSYFSDGFSAKRDGMQKFADCDGF</sequence>
<dbReference type="PANTHER" id="PTHR35069:SF1">
    <property type="entry name" value="CILIA- AND FLAGELLA-ASSOCIATED PROTEIN 95"/>
    <property type="match status" value="1"/>
</dbReference>
<evidence type="ECO:0000313" key="1">
    <source>
        <dbReference type="EMBL" id="KAL3317459.1"/>
    </source>
</evidence>
<comment type="caution">
    <text evidence="1">The sequence shown here is derived from an EMBL/GenBank/DDBJ whole genome shotgun (WGS) entry which is preliminary data.</text>
</comment>